<protein>
    <submittedName>
        <fullName evidence="1">Uncharacterized protein</fullName>
    </submittedName>
</protein>
<sequence length="103" mass="11677">MAKLNSIGVRAKDIDRIIDGAIQRIGTGEDKYSCCALMQRGESSRSWKVRNAYTHTFSPVTYCPDNYGYAFATEVTRATNPNTKANFRVFMLSLFRAAWRDLV</sequence>
<name>A0A0F9LBH9_9ZZZZ</name>
<dbReference type="EMBL" id="LAZR01011486">
    <property type="protein sequence ID" value="KKM61420.1"/>
    <property type="molecule type" value="Genomic_DNA"/>
</dbReference>
<evidence type="ECO:0000313" key="1">
    <source>
        <dbReference type="EMBL" id="KKM61420.1"/>
    </source>
</evidence>
<accession>A0A0F9LBH9</accession>
<gene>
    <name evidence="1" type="ORF">LCGC14_1531800</name>
</gene>
<dbReference type="AlphaFoldDB" id="A0A0F9LBH9"/>
<proteinExistence type="predicted"/>
<comment type="caution">
    <text evidence="1">The sequence shown here is derived from an EMBL/GenBank/DDBJ whole genome shotgun (WGS) entry which is preliminary data.</text>
</comment>
<reference evidence="1" key="1">
    <citation type="journal article" date="2015" name="Nature">
        <title>Complex archaea that bridge the gap between prokaryotes and eukaryotes.</title>
        <authorList>
            <person name="Spang A."/>
            <person name="Saw J.H."/>
            <person name="Jorgensen S.L."/>
            <person name="Zaremba-Niedzwiedzka K."/>
            <person name="Martijn J."/>
            <person name="Lind A.E."/>
            <person name="van Eijk R."/>
            <person name="Schleper C."/>
            <person name="Guy L."/>
            <person name="Ettema T.J."/>
        </authorList>
    </citation>
    <scope>NUCLEOTIDE SEQUENCE</scope>
</reference>
<organism evidence="1">
    <name type="scientific">marine sediment metagenome</name>
    <dbReference type="NCBI Taxonomy" id="412755"/>
    <lineage>
        <taxon>unclassified sequences</taxon>
        <taxon>metagenomes</taxon>
        <taxon>ecological metagenomes</taxon>
    </lineage>
</organism>